<reference evidence="13 14" key="1">
    <citation type="submission" date="2021-01" db="EMBL/GenBank/DDBJ databases">
        <title>Genomic Encyclopedia of Type Strains, Phase IV (KMG-IV): sequencing the most valuable type-strain genomes for metagenomic binning, comparative biology and taxonomic classification.</title>
        <authorList>
            <person name="Goeker M."/>
        </authorList>
    </citation>
    <scope>NUCLEOTIDE SEQUENCE [LARGE SCALE GENOMIC DNA]</scope>
    <source>
        <strain evidence="13 14">DSM 25540</strain>
    </source>
</reference>
<evidence type="ECO:0000256" key="4">
    <source>
        <dbReference type="ARBA" id="ARBA00022679"/>
    </source>
</evidence>
<keyword evidence="1" id="KW-0121">Carboxypeptidase</keyword>
<evidence type="ECO:0000256" key="9">
    <source>
        <dbReference type="SAM" id="MobiDB-lite"/>
    </source>
</evidence>
<feature type="domain" description="Penicillin-binding protein transpeptidase" evidence="11">
    <location>
        <begin position="357"/>
        <end position="640"/>
    </location>
</feature>
<keyword evidence="3 13" id="KW-0328">Glycosyltransferase</keyword>
<dbReference type="InterPro" id="IPR023346">
    <property type="entry name" value="Lysozyme-like_dom_sf"/>
</dbReference>
<dbReference type="Pfam" id="PF00912">
    <property type="entry name" value="Transgly"/>
    <property type="match status" value="1"/>
</dbReference>
<keyword evidence="2" id="KW-0645">Protease</keyword>
<evidence type="ECO:0000259" key="11">
    <source>
        <dbReference type="Pfam" id="PF00905"/>
    </source>
</evidence>
<dbReference type="Pfam" id="PF00905">
    <property type="entry name" value="Transpeptidase"/>
    <property type="match status" value="1"/>
</dbReference>
<keyword evidence="10" id="KW-0472">Membrane</keyword>
<dbReference type="PANTHER" id="PTHR32282">
    <property type="entry name" value="BINDING PROTEIN TRANSPEPTIDASE, PUTATIVE-RELATED"/>
    <property type="match status" value="1"/>
</dbReference>
<evidence type="ECO:0000256" key="6">
    <source>
        <dbReference type="ARBA" id="ARBA00023268"/>
    </source>
</evidence>
<dbReference type="InterPro" id="IPR001264">
    <property type="entry name" value="Glyco_trans_51"/>
</dbReference>
<feature type="domain" description="Glycosyl transferase family 51" evidence="12">
    <location>
        <begin position="85"/>
        <end position="260"/>
    </location>
</feature>
<dbReference type="Gene3D" id="1.10.3810.10">
    <property type="entry name" value="Biosynthetic peptidoglycan transglycosylase-like"/>
    <property type="match status" value="1"/>
</dbReference>
<dbReference type="InterPro" id="IPR036950">
    <property type="entry name" value="PBP_transglycosylase"/>
</dbReference>
<gene>
    <name evidence="13" type="ORF">JOD17_002586</name>
</gene>
<dbReference type="InterPro" id="IPR001460">
    <property type="entry name" value="PCN-bd_Tpept"/>
</dbReference>
<dbReference type="NCBIfam" id="TIGR02074">
    <property type="entry name" value="PBP_1a_fam"/>
    <property type="match status" value="1"/>
</dbReference>
<dbReference type="InterPro" id="IPR050396">
    <property type="entry name" value="Glycosyltr_51/Transpeptidase"/>
</dbReference>
<keyword evidence="6" id="KW-0511">Multifunctional enzyme</keyword>
<proteinExistence type="predicted"/>
<evidence type="ECO:0000313" key="13">
    <source>
        <dbReference type="EMBL" id="MBM7633492.1"/>
    </source>
</evidence>
<keyword evidence="5 13" id="KW-0378">Hydrolase</keyword>
<keyword evidence="10" id="KW-0812">Transmembrane</keyword>
<dbReference type="RefSeq" id="WP_204698168.1">
    <property type="nucleotide sequence ID" value="NZ_JAFBEC010000007.1"/>
</dbReference>
<dbReference type="Proteomes" id="UP000741863">
    <property type="component" value="Unassembled WGS sequence"/>
</dbReference>
<dbReference type="EC" id="2.4.1.-" evidence="13"/>
<dbReference type="SUPFAM" id="SSF53955">
    <property type="entry name" value="Lysozyme-like"/>
    <property type="match status" value="1"/>
</dbReference>
<evidence type="ECO:0000256" key="7">
    <source>
        <dbReference type="ARBA" id="ARBA00034000"/>
    </source>
</evidence>
<dbReference type="GO" id="GO:0016757">
    <property type="term" value="F:glycosyltransferase activity"/>
    <property type="evidence" value="ECO:0007669"/>
    <property type="project" value="UniProtKB-KW"/>
</dbReference>
<feature type="region of interest" description="Disordered" evidence="9">
    <location>
        <begin position="771"/>
        <end position="854"/>
    </location>
</feature>
<comment type="caution">
    <text evidence="13">The sequence shown here is derived from an EMBL/GenBank/DDBJ whole genome shotgun (WGS) entry which is preliminary data.</text>
</comment>
<dbReference type="InterPro" id="IPR012338">
    <property type="entry name" value="Beta-lactam/transpept-like"/>
</dbReference>
<comment type="catalytic activity">
    <reaction evidence="8">
        <text>[GlcNAc-(1-&gt;4)-Mur2Ac(oyl-L-Ala-gamma-D-Glu-L-Lys-D-Ala-D-Ala)](n)-di-trans,octa-cis-undecaprenyl diphosphate + beta-D-GlcNAc-(1-&gt;4)-Mur2Ac(oyl-L-Ala-gamma-D-Glu-L-Lys-D-Ala-D-Ala)-di-trans,octa-cis-undecaprenyl diphosphate = [GlcNAc-(1-&gt;4)-Mur2Ac(oyl-L-Ala-gamma-D-Glu-L-Lys-D-Ala-D-Ala)](n+1)-di-trans,octa-cis-undecaprenyl diphosphate + di-trans,octa-cis-undecaprenyl diphosphate + H(+)</text>
        <dbReference type="Rhea" id="RHEA:23708"/>
        <dbReference type="Rhea" id="RHEA-COMP:9602"/>
        <dbReference type="Rhea" id="RHEA-COMP:9603"/>
        <dbReference type="ChEBI" id="CHEBI:15378"/>
        <dbReference type="ChEBI" id="CHEBI:58405"/>
        <dbReference type="ChEBI" id="CHEBI:60033"/>
        <dbReference type="ChEBI" id="CHEBI:78435"/>
        <dbReference type="EC" id="2.4.99.28"/>
    </reaction>
</comment>
<feature type="compositionally biased region" description="Basic and acidic residues" evidence="9">
    <location>
        <begin position="1"/>
        <end position="12"/>
    </location>
</feature>
<dbReference type="EMBL" id="JAFBEC010000007">
    <property type="protein sequence ID" value="MBM7633492.1"/>
    <property type="molecule type" value="Genomic_DNA"/>
</dbReference>
<feature type="compositionally biased region" description="Acidic residues" evidence="9">
    <location>
        <begin position="771"/>
        <end position="810"/>
    </location>
</feature>
<sequence length="854" mass="94080">MSEYTSRTEKRRAQQSGNKKQQKNKKPKQKKSIWKKILISLFVIMGVGLIAGGATAAAIISGAPELDPEELMLAEGATVYDVNDNELGRLHGAEKRSYRSIEEIPEHVSNAFVAVEDMRFYDHMGIDVRRLGGAVVANITGGFGSEGASTITQQVVRNAFLSADKTISRKLQEQWLAFQLERQYSKDEILEMYLNIIYFSSDAYGIGEASIRWFGKEDLSELTVADAAVLAAVPRRPSFYNPIDNPENVESRRDLIVGMMEDQELISSEEADEARNTSIHDQINHTPADDTIGHTSFMNHVRDEIEQIDGLSIGDLYAAGFDIYTTIDPEAQEFAERVVQTDEFISSYPDNESFQVGFTLLDNETGGIRAMVGDRHGEEIEAGFNYASRGNGHPGSTVKPFMDFGPAIEEHGWGTGHTLVDEPHEYSSGQSITNASGNYSGEVTMREALVRSLNIPALKAHQEAGVDNSHQFAESLGFNFENYYEAHALGAFETSSEKIAGAYAAFGNDGVYNEPHSIRKIVFRDERELNLTPEPNRAMHDYTAYMMTDMLKGVLTDPRGTGNQANVQGLPLAGKTGTSNFDADTRNRLNIPQGGVPDIWFAGYSPEYTASIWTGYANNNDGYLSGAEHEIARHIFRIVMQEVHQGMDVSDFSRPDSVCEQGGELYICGNTPDTPPEPEVEAAISDLTAGFDEDNNQIIVSWSFPEEEMEGVTFTVRHGVNGEEMSEVQSSSDQQFILADPARESTHSFEVVATRNGQPLDTAQTSVEIAEAVEEEEPEEEEEEEEEIDEDLVDEEDSTSPEDGDSDSSDEPSPPTDGDESGDGDGDGNDSDDDETDDTPEPPEDDDSDDDNDE</sequence>
<evidence type="ECO:0000256" key="3">
    <source>
        <dbReference type="ARBA" id="ARBA00022676"/>
    </source>
</evidence>
<evidence type="ECO:0000256" key="10">
    <source>
        <dbReference type="SAM" id="Phobius"/>
    </source>
</evidence>
<feature type="transmembrane region" description="Helical" evidence="10">
    <location>
        <begin position="37"/>
        <end position="60"/>
    </location>
</feature>
<keyword evidence="4 13" id="KW-0808">Transferase</keyword>
<feature type="compositionally biased region" description="Basic residues" evidence="9">
    <location>
        <begin position="20"/>
        <end position="29"/>
    </location>
</feature>
<evidence type="ECO:0000256" key="8">
    <source>
        <dbReference type="ARBA" id="ARBA00049902"/>
    </source>
</evidence>
<feature type="region of interest" description="Disordered" evidence="9">
    <location>
        <begin position="1"/>
        <end position="29"/>
    </location>
</feature>
<protein>
    <submittedName>
        <fullName evidence="13">Penicillin-binding protein 1A</fullName>
        <ecNumber evidence="13">2.4.1.-</ecNumber>
        <ecNumber evidence="13">3.4.-.-</ecNumber>
    </submittedName>
</protein>
<name>A0ABS2PDZ1_9BACL</name>
<evidence type="ECO:0000259" key="12">
    <source>
        <dbReference type="Pfam" id="PF00912"/>
    </source>
</evidence>
<evidence type="ECO:0000313" key="14">
    <source>
        <dbReference type="Proteomes" id="UP000741863"/>
    </source>
</evidence>
<accession>A0ABS2PDZ1</accession>
<dbReference type="PANTHER" id="PTHR32282:SF29">
    <property type="entry name" value="PENICILLIN-BINDING PROTEIN 1A"/>
    <property type="match status" value="1"/>
</dbReference>
<keyword evidence="10" id="KW-1133">Transmembrane helix</keyword>
<keyword evidence="14" id="KW-1185">Reference proteome</keyword>
<dbReference type="GO" id="GO:0016787">
    <property type="term" value="F:hydrolase activity"/>
    <property type="evidence" value="ECO:0007669"/>
    <property type="project" value="UniProtKB-KW"/>
</dbReference>
<dbReference type="Gene3D" id="3.40.710.10">
    <property type="entry name" value="DD-peptidase/beta-lactamase superfamily"/>
    <property type="match status" value="1"/>
</dbReference>
<evidence type="ECO:0000256" key="5">
    <source>
        <dbReference type="ARBA" id="ARBA00022801"/>
    </source>
</evidence>
<comment type="catalytic activity">
    <reaction evidence="7">
        <text>Preferential cleavage: (Ac)2-L-Lys-D-Ala-|-D-Ala. Also transpeptidation of peptidyl-alanyl moieties that are N-acyl substituents of D-alanine.</text>
        <dbReference type="EC" id="3.4.16.4"/>
    </reaction>
</comment>
<evidence type="ECO:0000256" key="1">
    <source>
        <dbReference type="ARBA" id="ARBA00022645"/>
    </source>
</evidence>
<evidence type="ECO:0000256" key="2">
    <source>
        <dbReference type="ARBA" id="ARBA00022670"/>
    </source>
</evidence>
<dbReference type="SUPFAM" id="SSF56601">
    <property type="entry name" value="beta-lactamase/transpeptidase-like"/>
    <property type="match status" value="1"/>
</dbReference>
<organism evidence="13 14">
    <name type="scientific">Geomicrobium sediminis</name>
    <dbReference type="NCBI Taxonomy" id="1347788"/>
    <lineage>
        <taxon>Bacteria</taxon>
        <taxon>Bacillati</taxon>
        <taxon>Bacillota</taxon>
        <taxon>Bacilli</taxon>
        <taxon>Bacillales</taxon>
        <taxon>Geomicrobium</taxon>
    </lineage>
</organism>
<dbReference type="EC" id="3.4.-.-" evidence="13"/>
<feature type="compositionally biased region" description="Acidic residues" evidence="9">
    <location>
        <begin position="817"/>
        <end position="854"/>
    </location>
</feature>